<evidence type="ECO:0000256" key="2">
    <source>
        <dbReference type="ARBA" id="ARBA00023239"/>
    </source>
</evidence>
<organism evidence="6 7">
    <name type="scientific">Methanobrevibacter filiformis</name>
    <dbReference type="NCBI Taxonomy" id="55758"/>
    <lineage>
        <taxon>Archaea</taxon>
        <taxon>Methanobacteriati</taxon>
        <taxon>Methanobacteriota</taxon>
        <taxon>Methanomada group</taxon>
        <taxon>Methanobacteria</taxon>
        <taxon>Methanobacteriales</taxon>
        <taxon>Methanobacteriaceae</taxon>
        <taxon>Methanobrevibacter</taxon>
    </lineage>
</organism>
<dbReference type="InterPro" id="IPR006678">
    <property type="entry name" value="tRNA_intron_Endonuc_N"/>
</dbReference>
<evidence type="ECO:0000256" key="1">
    <source>
        <dbReference type="ARBA" id="ARBA00022694"/>
    </source>
</evidence>
<evidence type="ECO:0000259" key="4">
    <source>
        <dbReference type="Pfam" id="PF01974"/>
    </source>
</evidence>
<name>A0A166ET67_9EURY</name>
<dbReference type="RefSeq" id="WP_066971028.1">
    <property type="nucleotide sequence ID" value="NZ_LWMT01000055.1"/>
</dbReference>
<keyword evidence="7" id="KW-1185">Reference proteome</keyword>
<dbReference type="Gene3D" id="3.40.1350.10">
    <property type="match status" value="1"/>
</dbReference>
<dbReference type="PANTHER" id="PTHR13070">
    <property type="entry name" value="TRNA-SPLICING ENDONUCLEASE SUBUNIT SEN34-RELATED"/>
    <property type="match status" value="1"/>
</dbReference>
<gene>
    <name evidence="6" type="ORF">MBFIL_04130</name>
</gene>
<dbReference type="PATRIC" id="fig|55758.3.peg.462"/>
<sequence length="171" mass="20025">MYGELLDETVSITIAESNQKAISLNQKSYFGKLENNVLDLSLIEALYLLEKNRLKVYQNEESIQFDDLKKIVRERDLYSKYLVFRDLKDRGYIIKAGFKYGSEFRLYERGNVPGKGHSEYLVKILHEFDKLEISNISSYARVAHGVKKRLLLAVIDEDGDLTYYKIKWTRP</sequence>
<protein>
    <submittedName>
        <fullName evidence="6">tRNA-splicing endonuclease subunit alpha</fullName>
    </submittedName>
</protein>
<dbReference type="PIRSF" id="PIRSF005285">
    <property type="entry name" value="tRNA_splic_archaea"/>
    <property type="match status" value="1"/>
</dbReference>
<keyword evidence="6" id="KW-0540">Nuclease</keyword>
<dbReference type="GO" id="GO:0003676">
    <property type="term" value="F:nucleic acid binding"/>
    <property type="evidence" value="ECO:0007669"/>
    <property type="project" value="InterPro"/>
</dbReference>
<dbReference type="SUPFAM" id="SSF53032">
    <property type="entry name" value="tRNA-intron endonuclease catalytic domain-like"/>
    <property type="match status" value="1"/>
</dbReference>
<dbReference type="InterPro" id="IPR006676">
    <property type="entry name" value="tRNA_splic"/>
</dbReference>
<dbReference type="InterPro" id="IPR036740">
    <property type="entry name" value="tRNA_intron_Endonuc_N_sf"/>
</dbReference>
<dbReference type="PANTHER" id="PTHR13070:SF0">
    <property type="entry name" value="TRNA-SPLICING ENDONUCLEASE SUBUNIT SEN34"/>
    <property type="match status" value="1"/>
</dbReference>
<dbReference type="FunFam" id="3.40.1350.10:FF:000006">
    <property type="entry name" value="tRNA-splicing endonuclease"/>
    <property type="match status" value="1"/>
</dbReference>
<dbReference type="GO" id="GO:0000213">
    <property type="term" value="F:tRNA-intron lyase activity"/>
    <property type="evidence" value="ECO:0007669"/>
    <property type="project" value="InterPro"/>
</dbReference>
<keyword evidence="1" id="KW-0819">tRNA processing</keyword>
<keyword evidence="6" id="KW-0378">Hydrolase</keyword>
<accession>A0A166ET67</accession>
<evidence type="ECO:0000313" key="7">
    <source>
        <dbReference type="Proteomes" id="UP000077066"/>
    </source>
</evidence>
<feature type="domain" description="tRNA intron endonuclease catalytic" evidence="4">
    <location>
        <begin position="79"/>
        <end position="163"/>
    </location>
</feature>
<dbReference type="InterPro" id="IPR011856">
    <property type="entry name" value="tRNA_endonuc-like_dom_sf"/>
</dbReference>
<dbReference type="NCBIfam" id="TIGR00324">
    <property type="entry name" value="endA"/>
    <property type="match status" value="1"/>
</dbReference>
<comment type="function">
    <text evidence="3">Endonuclease that removes tRNA introns. Cleaves pre-tRNA at the 5'- and 3'-splice sites to release the intron. The products are an intron and two tRNA half-molecules bearing 2',3' cyclic phosphate and 5'-OH termini. Recognizes a pseudosymmetric substrate in which 2 bulged loops of 3 bases are separated by a stem of 4 bp.</text>
</comment>
<dbReference type="SUPFAM" id="SSF55267">
    <property type="entry name" value="tRNA-intron endonuclease N-terminal domain-like"/>
    <property type="match status" value="1"/>
</dbReference>
<comment type="caution">
    <text evidence="6">The sequence shown here is derived from an EMBL/GenBank/DDBJ whole genome shotgun (WGS) entry which is preliminary data.</text>
</comment>
<keyword evidence="2" id="KW-0456">Lyase</keyword>
<dbReference type="STRING" id="55758.MBFIL_04130"/>
<dbReference type="InterPro" id="IPR036167">
    <property type="entry name" value="tRNA_intron_Endo_cat-like_sf"/>
</dbReference>
<evidence type="ECO:0000259" key="5">
    <source>
        <dbReference type="Pfam" id="PF02778"/>
    </source>
</evidence>
<dbReference type="Gene3D" id="3.40.1170.20">
    <property type="entry name" value="tRNA intron endonuclease, N-terminal domain"/>
    <property type="match status" value="1"/>
</dbReference>
<dbReference type="Pfam" id="PF01974">
    <property type="entry name" value="tRNA_int_endo"/>
    <property type="match status" value="1"/>
</dbReference>
<dbReference type="Proteomes" id="UP000077066">
    <property type="component" value="Unassembled WGS sequence"/>
</dbReference>
<dbReference type="InterPro" id="IPR006677">
    <property type="entry name" value="tRNA_intron_Endonuc_cat-like"/>
</dbReference>
<dbReference type="OrthoDB" id="46045at2157"/>
<dbReference type="EMBL" id="LWMT01000055">
    <property type="protein sequence ID" value="KZX16985.1"/>
    <property type="molecule type" value="Genomic_DNA"/>
</dbReference>
<dbReference type="Pfam" id="PF02778">
    <property type="entry name" value="tRNA_int_endo_N"/>
    <property type="match status" value="1"/>
</dbReference>
<dbReference type="AlphaFoldDB" id="A0A166ET67"/>
<evidence type="ECO:0000256" key="3">
    <source>
        <dbReference type="ARBA" id="ARBA00024798"/>
    </source>
</evidence>
<keyword evidence="6" id="KW-0255">Endonuclease</keyword>
<dbReference type="InterPro" id="IPR016442">
    <property type="entry name" value="tRNA_splic_arch_short"/>
</dbReference>
<evidence type="ECO:0000313" key="6">
    <source>
        <dbReference type="EMBL" id="KZX16985.1"/>
    </source>
</evidence>
<dbReference type="GO" id="GO:0000379">
    <property type="term" value="P:tRNA-type intron splice site recognition and cleavage"/>
    <property type="evidence" value="ECO:0007669"/>
    <property type="project" value="TreeGrafter"/>
</dbReference>
<dbReference type="CDD" id="cd22363">
    <property type="entry name" value="tRNA-intron_lyase_C"/>
    <property type="match status" value="1"/>
</dbReference>
<proteinExistence type="predicted"/>
<reference evidence="6 7" key="1">
    <citation type="submission" date="2016-04" db="EMBL/GenBank/DDBJ databases">
        <title>Genome sequence of Methanobrevibacter filiformis DSM 11501.</title>
        <authorList>
            <person name="Poehlein A."/>
            <person name="Seedorf H."/>
            <person name="Daniel R."/>
        </authorList>
    </citation>
    <scope>NUCLEOTIDE SEQUENCE [LARGE SCALE GENOMIC DNA]</scope>
    <source>
        <strain evidence="6 7">DSM 11501</strain>
    </source>
</reference>
<feature type="domain" description="tRNA intron endonuclease N-terminal" evidence="5">
    <location>
        <begin position="1"/>
        <end position="68"/>
    </location>
</feature>